<organism evidence="1 2">
    <name type="scientific">Muraenolepis orangiensis</name>
    <name type="common">Patagonian moray cod</name>
    <dbReference type="NCBI Taxonomy" id="630683"/>
    <lineage>
        <taxon>Eukaryota</taxon>
        <taxon>Metazoa</taxon>
        <taxon>Chordata</taxon>
        <taxon>Craniata</taxon>
        <taxon>Vertebrata</taxon>
        <taxon>Euteleostomi</taxon>
        <taxon>Actinopterygii</taxon>
        <taxon>Neopterygii</taxon>
        <taxon>Teleostei</taxon>
        <taxon>Neoteleostei</taxon>
        <taxon>Acanthomorphata</taxon>
        <taxon>Zeiogadaria</taxon>
        <taxon>Gadariae</taxon>
        <taxon>Gadiformes</taxon>
        <taxon>Muraenolepidoidei</taxon>
        <taxon>Muraenolepididae</taxon>
        <taxon>Muraenolepis</taxon>
    </lineage>
</organism>
<proteinExistence type="predicted"/>
<protein>
    <submittedName>
        <fullName evidence="1">Uncharacterized protein</fullName>
    </submittedName>
</protein>
<gene>
    <name evidence="1" type="ORF">NHX12_025759</name>
</gene>
<accession>A0A9Q0EG95</accession>
<sequence>CLPAISSAPVPHHLPRGGPECSAAHAFTYLKARAKGPCGLCSTWPTTRSSEVVITWRPSAVGQILPGSSLSRYETQAWLKSSLSISAKLAGIGRGPQANPDPVTKNDPEALRYSWNGCMTSKRGPGLPEGSEMDHVRLADGGDGSRTFATTTRLIRPV</sequence>
<reference evidence="1" key="1">
    <citation type="submission" date="2022-07" db="EMBL/GenBank/DDBJ databases">
        <title>Chromosome-level genome of Muraenolepis orangiensis.</title>
        <authorList>
            <person name="Kim J."/>
        </authorList>
    </citation>
    <scope>NUCLEOTIDE SEQUENCE</scope>
    <source>
        <strain evidence="1">KU_S4_2022</strain>
        <tissue evidence="1">Muscle</tissue>
    </source>
</reference>
<dbReference type="EMBL" id="JANIIK010000042">
    <property type="protein sequence ID" value="KAJ3606239.1"/>
    <property type="molecule type" value="Genomic_DNA"/>
</dbReference>
<evidence type="ECO:0000313" key="2">
    <source>
        <dbReference type="Proteomes" id="UP001148018"/>
    </source>
</evidence>
<comment type="caution">
    <text evidence="1">The sequence shown here is derived from an EMBL/GenBank/DDBJ whole genome shotgun (WGS) entry which is preliminary data.</text>
</comment>
<keyword evidence="2" id="KW-1185">Reference proteome</keyword>
<dbReference type="Proteomes" id="UP001148018">
    <property type="component" value="Unassembled WGS sequence"/>
</dbReference>
<evidence type="ECO:0000313" key="1">
    <source>
        <dbReference type="EMBL" id="KAJ3606239.1"/>
    </source>
</evidence>
<feature type="non-terminal residue" evidence="1">
    <location>
        <position position="1"/>
    </location>
</feature>
<dbReference type="AlphaFoldDB" id="A0A9Q0EG95"/>
<name>A0A9Q0EG95_9TELE</name>